<protein>
    <submittedName>
        <fullName evidence="1">Uncharacterized protein</fullName>
    </submittedName>
</protein>
<dbReference type="Proteomes" id="UP001251524">
    <property type="component" value="Unassembled WGS sequence"/>
</dbReference>
<dbReference type="EMBL" id="JAVDVY010000001">
    <property type="protein sequence ID" value="MDR7133077.1"/>
    <property type="molecule type" value="Genomic_DNA"/>
</dbReference>
<sequence>MLDTNGDLENIDLISGFVGWRHVFKPRLRGNLDRLQTRIKYSS</sequence>
<accession>A0ABU1W654</accession>
<evidence type="ECO:0000313" key="1">
    <source>
        <dbReference type="EMBL" id="MDR7133077.1"/>
    </source>
</evidence>
<evidence type="ECO:0000313" key="2">
    <source>
        <dbReference type="Proteomes" id="UP001251524"/>
    </source>
</evidence>
<comment type="caution">
    <text evidence="1">The sequence shown here is derived from an EMBL/GenBank/DDBJ whole genome shotgun (WGS) entry which is preliminary data.</text>
</comment>
<proteinExistence type="predicted"/>
<name>A0ABU1W654_9GAMM</name>
<keyword evidence="2" id="KW-1185">Reference proteome</keyword>
<gene>
    <name evidence="1" type="ORF">J2X06_000261</name>
</gene>
<organism evidence="1 2">
    <name type="scientific">Lysobacter niastensis</name>
    <dbReference type="NCBI Taxonomy" id="380629"/>
    <lineage>
        <taxon>Bacteria</taxon>
        <taxon>Pseudomonadati</taxon>
        <taxon>Pseudomonadota</taxon>
        <taxon>Gammaproteobacteria</taxon>
        <taxon>Lysobacterales</taxon>
        <taxon>Lysobacteraceae</taxon>
        <taxon>Lysobacter</taxon>
    </lineage>
</organism>
<dbReference type="RefSeq" id="WP_310057247.1">
    <property type="nucleotide sequence ID" value="NZ_JAVDVY010000001.1"/>
</dbReference>
<reference evidence="1 2" key="1">
    <citation type="submission" date="2023-07" db="EMBL/GenBank/DDBJ databases">
        <title>Sorghum-associated microbial communities from plants grown in Nebraska, USA.</title>
        <authorList>
            <person name="Schachtman D."/>
        </authorList>
    </citation>
    <scope>NUCLEOTIDE SEQUENCE [LARGE SCALE GENOMIC DNA]</scope>
    <source>
        <strain evidence="1 2">BE198</strain>
    </source>
</reference>